<keyword evidence="1 5" id="KW-0489">Methyltransferase</keyword>
<sequence>MTIKTYRTFFIQELSSLYGEGEAESFFYLILEAKHQLKRIDLALQPDLTFSEVELVVWNSILEDLKKEIPIQYLLGKTSFYGLDFEVNENVLIPRPETEELVEWMLQDCSKREMTNNFSILDIGTGSGCIPISLKQQLPMAKVSAIDVSEKALEVAKGNAKLNGVEVHFILQNILETTDLLESYDVIVSNPPYVRNLEKQEIKNNVLEYEPHLALFVADDNALIFYRKIGELALKSLRPNGKLFFEINQYLGKETVDLLKDLGFQNVELRKDIYGNDRMILASL</sequence>
<dbReference type="EMBL" id="JMTM01000017">
    <property type="protein sequence ID" value="OAZ04838.1"/>
    <property type="molecule type" value="Genomic_DNA"/>
</dbReference>
<keyword evidence="9" id="KW-1185">Reference proteome</keyword>
<feature type="domain" description="Methyltransferase small" evidence="6">
    <location>
        <begin position="117"/>
        <end position="203"/>
    </location>
</feature>
<dbReference type="PROSITE" id="PS00092">
    <property type="entry name" value="N6_MTASE"/>
    <property type="match status" value="1"/>
</dbReference>
<dbReference type="InterPro" id="IPR050320">
    <property type="entry name" value="N5-glutamine_MTase"/>
</dbReference>
<comment type="similarity">
    <text evidence="5">Belongs to the protein N5-glutamine methyltransferase family. PrmC subfamily.</text>
</comment>
<feature type="domain" description="Release factor glutamine methyltransferase N-terminal" evidence="7">
    <location>
        <begin position="20"/>
        <end position="76"/>
    </location>
</feature>
<dbReference type="Proteomes" id="UP000093807">
    <property type="component" value="Unassembled WGS sequence"/>
</dbReference>
<evidence type="ECO:0000259" key="6">
    <source>
        <dbReference type="Pfam" id="PF05175"/>
    </source>
</evidence>
<dbReference type="PATRIC" id="fig|29536.5.peg.711"/>
<proteinExistence type="inferred from homology"/>
<evidence type="ECO:0000256" key="2">
    <source>
        <dbReference type="ARBA" id="ARBA00022679"/>
    </source>
</evidence>
<dbReference type="InterPro" id="IPR019874">
    <property type="entry name" value="RF_methyltr_PrmC"/>
</dbReference>
<evidence type="ECO:0000256" key="3">
    <source>
        <dbReference type="ARBA" id="ARBA00022691"/>
    </source>
</evidence>
<name>A0A199XSW2_9FLAO</name>
<dbReference type="SUPFAM" id="SSF53335">
    <property type="entry name" value="S-adenosyl-L-methionine-dependent methyltransferases"/>
    <property type="match status" value="1"/>
</dbReference>
<comment type="caution">
    <text evidence="8">The sequence shown here is derived from an EMBL/GenBank/DDBJ whole genome shotgun (WGS) entry which is preliminary data.</text>
</comment>
<dbReference type="AlphaFoldDB" id="A0A199XSW2"/>
<gene>
    <name evidence="5 8" type="primary">prmC</name>
    <name evidence="8" type="ORF">FLB_06860</name>
</gene>
<comment type="catalytic activity">
    <reaction evidence="4 5">
        <text>L-glutaminyl-[peptide chain release factor] + S-adenosyl-L-methionine = N(5)-methyl-L-glutaminyl-[peptide chain release factor] + S-adenosyl-L-homocysteine + H(+)</text>
        <dbReference type="Rhea" id="RHEA:42896"/>
        <dbReference type="Rhea" id="RHEA-COMP:10271"/>
        <dbReference type="Rhea" id="RHEA-COMP:10272"/>
        <dbReference type="ChEBI" id="CHEBI:15378"/>
        <dbReference type="ChEBI" id="CHEBI:30011"/>
        <dbReference type="ChEBI" id="CHEBI:57856"/>
        <dbReference type="ChEBI" id="CHEBI:59789"/>
        <dbReference type="ChEBI" id="CHEBI:61891"/>
        <dbReference type="EC" id="2.1.1.297"/>
    </reaction>
</comment>
<evidence type="ECO:0000313" key="9">
    <source>
        <dbReference type="Proteomes" id="UP000093807"/>
    </source>
</evidence>
<feature type="binding site" evidence="5">
    <location>
        <position position="190"/>
    </location>
    <ligand>
        <name>S-adenosyl-L-methionine</name>
        <dbReference type="ChEBI" id="CHEBI:59789"/>
    </ligand>
</feature>
<dbReference type="InterPro" id="IPR004556">
    <property type="entry name" value="HemK-like"/>
</dbReference>
<dbReference type="InterPro" id="IPR040758">
    <property type="entry name" value="PrmC_N"/>
</dbReference>
<dbReference type="OrthoDB" id="9800643at2"/>
<dbReference type="InterPro" id="IPR002052">
    <property type="entry name" value="DNA_methylase_N6_adenine_CS"/>
</dbReference>
<feature type="binding site" evidence="5">
    <location>
        <position position="147"/>
    </location>
    <ligand>
        <name>S-adenosyl-L-methionine</name>
        <dbReference type="ChEBI" id="CHEBI:59789"/>
    </ligand>
</feature>
<feature type="binding site" evidence="5">
    <location>
        <begin position="124"/>
        <end position="128"/>
    </location>
    <ligand>
        <name>S-adenosyl-L-methionine</name>
        <dbReference type="ChEBI" id="CHEBI:59789"/>
    </ligand>
</feature>
<dbReference type="GO" id="GO:0102559">
    <property type="term" value="F:peptide chain release factor N(5)-glutamine methyltransferase activity"/>
    <property type="evidence" value="ECO:0007669"/>
    <property type="project" value="UniProtKB-EC"/>
</dbReference>
<protein>
    <recommendedName>
        <fullName evidence="5">Release factor glutamine methyltransferase</fullName>
        <shortName evidence="5">RF MTase</shortName>
        <ecNumber evidence="5">2.1.1.297</ecNumber>
    </recommendedName>
    <alternativeName>
        <fullName evidence="5">N5-glutamine methyltransferase PrmC</fullName>
    </alternativeName>
    <alternativeName>
        <fullName evidence="5">Protein-(glutamine-N5) MTase PrmC</fullName>
    </alternativeName>
    <alternativeName>
        <fullName evidence="5">Protein-glutamine N-methyltransferase PrmC</fullName>
    </alternativeName>
</protein>
<dbReference type="GO" id="GO:0003676">
    <property type="term" value="F:nucleic acid binding"/>
    <property type="evidence" value="ECO:0007669"/>
    <property type="project" value="InterPro"/>
</dbReference>
<dbReference type="PANTHER" id="PTHR18895">
    <property type="entry name" value="HEMK METHYLTRANSFERASE"/>
    <property type="match status" value="1"/>
</dbReference>
<dbReference type="GO" id="GO:0032259">
    <property type="term" value="P:methylation"/>
    <property type="evidence" value="ECO:0007669"/>
    <property type="project" value="UniProtKB-KW"/>
</dbReference>
<keyword evidence="3 5" id="KW-0949">S-adenosyl-L-methionine</keyword>
<dbReference type="Pfam" id="PF05175">
    <property type="entry name" value="MTS"/>
    <property type="match status" value="1"/>
</dbReference>
<evidence type="ECO:0000259" key="7">
    <source>
        <dbReference type="Pfam" id="PF17827"/>
    </source>
</evidence>
<evidence type="ECO:0000256" key="1">
    <source>
        <dbReference type="ARBA" id="ARBA00022603"/>
    </source>
</evidence>
<accession>A0A199XSW2</accession>
<organism evidence="8 9">
    <name type="scientific">Flavobacterium succinicans</name>
    <dbReference type="NCBI Taxonomy" id="29536"/>
    <lineage>
        <taxon>Bacteria</taxon>
        <taxon>Pseudomonadati</taxon>
        <taxon>Bacteroidota</taxon>
        <taxon>Flavobacteriia</taxon>
        <taxon>Flavobacteriales</taxon>
        <taxon>Flavobacteriaceae</taxon>
        <taxon>Flavobacterium</taxon>
    </lineage>
</organism>
<dbReference type="NCBIfam" id="TIGR00536">
    <property type="entry name" value="hemK_fam"/>
    <property type="match status" value="1"/>
</dbReference>
<dbReference type="PANTHER" id="PTHR18895:SF74">
    <property type="entry name" value="MTRF1L RELEASE FACTOR GLUTAMINE METHYLTRANSFERASE"/>
    <property type="match status" value="1"/>
</dbReference>
<comment type="caution">
    <text evidence="5">Lacks conserved residue(s) required for the propagation of feature annotation.</text>
</comment>
<evidence type="ECO:0000313" key="8">
    <source>
        <dbReference type="EMBL" id="OAZ04838.1"/>
    </source>
</evidence>
<dbReference type="RefSeq" id="WP_064714550.1">
    <property type="nucleotide sequence ID" value="NZ_JMTM01000017.1"/>
</dbReference>
<dbReference type="InterPro" id="IPR029063">
    <property type="entry name" value="SAM-dependent_MTases_sf"/>
</dbReference>
<dbReference type="CDD" id="cd02440">
    <property type="entry name" value="AdoMet_MTases"/>
    <property type="match status" value="1"/>
</dbReference>
<comment type="function">
    <text evidence="5">Methylates the class 1 translation termination release factors RF1/PrfA and RF2/PrfB on the glutamine residue of the universally conserved GGQ motif.</text>
</comment>
<keyword evidence="2 5" id="KW-0808">Transferase</keyword>
<dbReference type="HAMAP" id="MF_02126">
    <property type="entry name" value="RF_methyltr_PrmC"/>
    <property type="match status" value="1"/>
</dbReference>
<dbReference type="InterPro" id="IPR007848">
    <property type="entry name" value="Small_mtfrase_dom"/>
</dbReference>
<feature type="binding site" evidence="5">
    <location>
        <begin position="190"/>
        <end position="193"/>
    </location>
    <ligand>
        <name>substrate</name>
    </ligand>
</feature>
<evidence type="ECO:0000256" key="4">
    <source>
        <dbReference type="ARBA" id="ARBA00048391"/>
    </source>
</evidence>
<dbReference type="Pfam" id="PF17827">
    <property type="entry name" value="PrmC_N"/>
    <property type="match status" value="1"/>
</dbReference>
<dbReference type="NCBIfam" id="TIGR03534">
    <property type="entry name" value="RF_mod_PrmC"/>
    <property type="match status" value="1"/>
</dbReference>
<reference evidence="8 9" key="1">
    <citation type="submission" date="2016-06" db="EMBL/GenBank/DDBJ databases">
        <title>Draft genome sequence of Flavobacterium succinicans strain DD5b.</title>
        <authorList>
            <person name="Poehlein A."/>
            <person name="Daniel R."/>
            <person name="Simeonova D.D."/>
        </authorList>
    </citation>
    <scope>NUCLEOTIDE SEQUENCE [LARGE SCALE GENOMIC DNA]</scope>
    <source>
        <strain evidence="8 9">DD5b</strain>
    </source>
</reference>
<dbReference type="EC" id="2.1.1.297" evidence="5"/>
<dbReference type="Gene3D" id="1.10.8.10">
    <property type="entry name" value="DNA helicase RuvA subunit, C-terminal domain"/>
    <property type="match status" value="1"/>
</dbReference>
<dbReference type="Gene3D" id="3.40.50.150">
    <property type="entry name" value="Vaccinia Virus protein VP39"/>
    <property type="match status" value="1"/>
</dbReference>
<evidence type="ECO:0000256" key="5">
    <source>
        <dbReference type="HAMAP-Rule" id="MF_02126"/>
    </source>
</evidence>